<name>A0ACA9MMI4_9GLOM</name>
<accession>A0ACA9MMI4</accession>
<dbReference type="Proteomes" id="UP000789366">
    <property type="component" value="Unassembled WGS sequence"/>
</dbReference>
<proteinExistence type="predicted"/>
<comment type="caution">
    <text evidence="1">The sequence shown here is derived from an EMBL/GenBank/DDBJ whole genome shotgun (WGS) entry which is preliminary data.</text>
</comment>
<evidence type="ECO:0000313" key="2">
    <source>
        <dbReference type="Proteomes" id="UP000789366"/>
    </source>
</evidence>
<evidence type="ECO:0000313" key="1">
    <source>
        <dbReference type="EMBL" id="CAG8597967.1"/>
    </source>
</evidence>
<organism evidence="1 2">
    <name type="scientific">Cetraspora pellucida</name>
    <dbReference type="NCBI Taxonomy" id="1433469"/>
    <lineage>
        <taxon>Eukaryota</taxon>
        <taxon>Fungi</taxon>
        <taxon>Fungi incertae sedis</taxon>
        <taxon>Mucoromycota</taxon>
        <taxon>Glomeromycotina</taxon>
        <taxon>Glomeromycetes</taxon>
        <taxon>Diversisporales</taxon>
        <taxon>Gigasporaceae</taxon>
        <taxon>Cetraspora</taxon>
    </lineage>
</organism>
<gene>
    <name evidence="1" type="ORF">SPELUC_LOCUS7001</name>
</gene>
<dbReference type="EMBL" id="CAJVPW010008861">
    <property type="protein sequence ID" value="CAG8597967.1"/>
    <property type="molecule type" value="Genomic_DNA"/>
</dbReference>
<keyword evidence="2" id="KW-1185">Reference proteome</keyword>
<reference evidence="1" key="1">
    <citation type="submission" date="2021-06" db="EMBL/GenBank/DDBJ databases">
        <authorList>
            <person name="Kallberg Y."/>
            <person name="Tangrot J."/>
            <person name="Rosling A."/>
        </authorList>
    </citation>
    <scope>NUCLEOTIDE SEQUENCE</scope>
    <source>
        <strain evidence="1">28 12/20/2015</strain>
    </source>
</reference>
<protein>
    <submittedName>
        <fullName evidence="1">8394_t:CDS:1</fullName>
    </submittedName>
</protein>
<sequence>MASTSGASSSSKRMDTSFGSNDSFSRNKKRSDQEDITDSHSQSSKRETIEELKEQFDELNRQVNQETTTNTSSTEQTTKKKSAMKSFFSSSIRHNDNNQNEIDKYLLIPEIDQIEENNPLDWWNKQKIHFPILSILARKYLAIPASSVPSERLFSDAGNHVTSKRNQLDPHLVDKLLFLKRNLSYMEIFPPLNK</sequence>